<dbReference type="RefSeq" id="WP_311623024.1">
    <property type="nucleotide sequence ID" value="NZ_JAVRFE010000008.1"/>
</dbReference>
<dbReference type="SUPFAM" id="SSF55729">
    <property type="entry name" value="Acyl-CoA N-acyltransferases (Nat)"/>
    <property type="match status" value="1"/>
</dbReference>
<dbReference type="PROSITE" id="PS51186">
    <property type="entry name" value="GNAT"/>
    <property type="match status" value="1"/>
</dbReference>
<feature type="compositionally biased region" description="Low complexity" evidence="1">
    <location>
        <begin position="256"/>
        <end position="281"/>
    </location>
</feature>
<accession>A0ABU2T3A4</accession>
<dbReference type="InterPro" id="IPR000182">
    <property type="entry name" value="GNAT_dom"/>
</dbReference>
<dbReference type="EC" id="2.-.-.-" evidence="3"/>
<protein>
    <submittedName>
        <fullName evidence="3">GNAT family protein</fullName>
        <ecNumber evidence="3">2.-.-.-</ecNumber>
    </submittedName>
</protein>
<dbReference type="InterPro" id="IPR016181">
    <property type="entry name" value="Acyl_CoA_acyltransferase"/>
</dbReference>
<evidence type="ECO:0000313" key="3">
    <source>
        <dbReference type="EMBL" id="MDT0455712.1"/>
    </source>
</evidence>
<evidence type="ECO:0000256" key="1">
    <source>
        <dbReference type="SAM" id="MobiDB-lite"/>
    </source>
</evidence>
<organism evidence="3 4">
    <name type="scientific">Streptomyces mooreae</name>
    <dbReference type="NCBI Taxonomy" id="3075523"/>
    <lineage>
        <taxon>Bacteria</taxon>
        <taxon>Bacillati</taxon>
        <taxon>Actinomycetota</taxon>
        <taxon>Actinomycetes</taxon>
        <taxon>Kitasatosporales</taxon>
        <taxon>Streptomycetaceae</taxon>
        <taxon>Streptomyces</taxon>
    </lineage>
</organism>
<evidence type="ECO:0000313" key="4">
    <source>
        <dbReference type="Proteomes" id="UP001180551"/>
    </source>
</evidence>
<dbReference type="Proteomes" id="UP001180551">
    <property type="component" value="Unassembled WGS sequence"/>
</dbReference>
<keyword evidence="3" id="KW-0808">Transferase</keyword>
<dbReference type="EMBL" id="JAVRFE010000008">
    <property type="protein sequence ID" value="MDT0455712.1"/>
    <property type="molecule type" value="Genomic_DNA"/>
</dbReference>
<reference evidence="3" key="1">
    <citation type="submission" date="2024-05" db="EMBL/GenBank/DDBJ databases">
        <title>30 novel species of actinomycetes from the DSMZ collection.</title>
        <authorList>
            <person name="Nouioui I."/>
        </authorList>
    </citation>
    <scope>NUCLEOTIDE SEQUENCE</scope>
    <source>
        <strain evidence="3">DSM 41527</strain>
    </source>
</reference>
<proteinExistence type="predicted"/>
<dbReference type="PANTHER" id="PTHR43441:SF2">
    <property type="entry name" value="FAMILY ACETYLTRANSFERASE, PUTATIVE (AFU_ORTHOLOGUE AFUA_7G00850)-RELATED"/>
    <property type="match status" value="1"/>
</dbReference>
<dbReference type="Pfam" id="PF13302">
    <property type="entry name" value="Acetyltransf_3"/>
    <property type="match status" value="1"/>
</dbReference>
<dbReference type="Gene3D" id="3.40.630.30">
    <property type="match status" value="1"/>
</dbReference>
<gene>
    <name evidence="3" type="ORF">RM550_08165</name>
</gene>
<keyword evidence="4" id="KW-1185">Reference proteome</keyword>
<dbReference type="PANTHER" id="PTHR43441">
    <property type="entry name" value="RIBOSOMAL-PROTEIN-SERINE ACETYLTRANSFERASE"/>
    <property type="match status" value="1"/>
</dbReference>
<dbReference type="GO" id="GO:0016740">
    <property type="term" value="F:transferase activity"/>
    <property type="evidence" value="ECO:0007669"/>
    <property type="project" value="UniProtKB-KW"/>
</dbReference>
<comment type="caution">
    <text evidence="3">The sequence shown here is derived from an EMBL/GenBank/DDBJ whole genome shotgun (WGS) entry which is preliminary data.</text>
</comment>
<evidence type="ECO:0000259" key="2">
    <source>
        <dbReference type="PROSITE" id="PS51186"/>
    </source>
</evidence>
<name>A0ABU2T3A4_9ACTN</name>
<feature type="domain" description="N-acetyltransferase" evidence="2">
    <location>
        <begin position="1"/>
        <end position="164"/>
    </location>
</feature>
<feature type="region of interest" description="Disordered" evidence="1">
    <location>
        <begin position="251"/>
        <end position="281"/>
    </location>
</feature>
<sequence>MQGRLVTLEWPGDDDWAAIASWLRPGSPAAVLSGDWELLGAAEVEQANRSGRVHHLVIRTKDGERIGTVSYQRSGRIGGFTVGGAIGSPELWRRGYGAEAVVLLVDYLFHQLDAHRVQVTTAGYNKGVIRLMTKTPFVVEGILRDHCYLDGRYHDAIVWGLLRDEHYASLQPSEDNRVLAVGLADFLSDDDKTQARAVLAEHLATGRRTALDAYLDGAAGPARPAAPLAAEAAEAAEAAGGVETADADPLAAAITEAVEPTGPAAPPAAEAGAPAPARGAA</sequence>
<dbReference type="InterPro" id="IPR051908">
    <property type="entry name" value="Ribosomal_N-acetyltransferase"/>
</dbReference>